<evidence type="ECO:0000313" key="3">
    <source>
        <dbReference type="Proteomes" id="UP000188268"/>
    </source>
</evidence>
<feature type="region of interest" description="Disordered" evidence="1">
    <location>
        <begin position="1"/>
        <end position="45"/>
    </location>
</feature>
<dbReference type="Proteomes" id="UP000188268">
    <property type="component" value="Unassembled WGS sequence"/>
</dbReference>
<organism evidence="2 3">
    <name type="scientific">Corchorus capsularis</name>
    <name type="common">Jute</name>
    <dbReference type="NCBI Taxonomy" id="210143"/>
    <lineage>
        <taxon>Eukaryota</taxon>
        <taxon>Viridiplantae</taxon>
        <taxon>Streptophyta</taxon>
        <taxon>Embryophyta</taxon>
        <taxon>Tracheophyta</taxon>
        <taxon>Spermatophyta</taxon>
        <taxon>Magnoliopsida</taxon>
        <taxon>eudicotyledons</taxon>
        <taxon>Gunneridae</taxon>
        <taxon>Pentapetalae</taxon>
        <taxon>rosids</taxon>
        <taxon>malvids</taxon>
        <taxon>Malvales</taxon>
        <taxon>Malvaceae</taxon>
        <taxon>Grewioideae</taxon>
        <taxon>Apeibeae</taxon>
        <taxon>Corchorus</taxon>
    </lineage>
</organism>
<dbReference type="EMBL" id="AWWV01016046">
    <property type="protein sequence ID" value="OMO50726.1"/>
    <property type="molecule type" value="Genomic_DNA"/>
</dbReference>
<feature type="non-terminal residue" evidence="2">
    <location>
        <position position="141"/>
    </location>
</feature>
<gene>
    <name evidence="2" type="ORF">CCACVL1_30302</name>
</gene>
<dbReference type="OrthoDB" id="10478203at2759"/>
<evidence type="ECO:0000313" key="2">
    <source>
        <dbReference type="EMBL" id="OMO50726.1"/>
    </source>
</evidence>
<comment type="caution">
    <text evidence="2">The sequence shown here is derived from an EMBL/GenBank/DDBJ whole genome shotgun (WGS) entry which is preliminary data.</text>
</comment>
<evidence type="ECO:0000256" key="1">
    <source>
        <dbReference type="SAM" id="MobiDB-lite"/>
    </source>
</evidence>
<dbReference type="AlphaFoldDB" id="A0A1R3FY75"/>
<sequence>MVKKKKGPPRTLPRVHPLQAKANMQSRGRVLQQRKRGTIPPGPPNSFFLSSIVGHDGELITHAFESTTIPGLSQSINSRFSAHHHDPPSSHTPTSQPADTSVFEPGSCSQHITCHPDLTGSHRAISEAQATGASETKHGVF</sequence>
<reference evidence="2 3" key="1">
    <citation type="submission" date="2013-09" db="EMBL/GenBank/DDBJ databases">
        <title>Corchorus capsularis genome sequencing.</title>
        <authorList>
            <person name="Alam M."/>
            <person name="Haque M.S."/>
            <person name="Islam M.S."/>
            <person name="Emdad E.M."/>
            <person name="Islam M.M."/>
            <person name="Ahmed B."/>
            <person name="Halim A."/>
            <person name="Hossen Q.M.M."/>
            <person name="Hossain M.Z."/>
            <person name="Ahmed R."/>
            <person name="Khan M.M."/>
            <person name="Islam R."/>
            <person name="Rashid M.M."/>
            <person name="Khan S.A."/>
            <person name="Rahman M.S."/>
            <person name="Alam M."/>
        </authorList>
    </citation>
    <scope>NUCLEOTIDE SEQUENCE [LARGE SCALE GENOMIC DNA]</scope>
    <source>
        <strain evidence="3">cv. CVL-1</strain>
        <tissue evidence="2">Whole seedling</tissue>
    </source>
</reference>
<feature type="region of interest" description="Disordered" evidence="1">
    <location>
        <begin position="75"/>
        <end position="107"/>
    </location>
</feature>
<protein>
    <submittedName>
        <fullName evidence="2">Manganese-dependent inorganic pyrophosphatase</fullName>
    </submittedName>
</protein>
<proteinExistence type="predicted"/>
<feature type="compositionally biased region" description="Low complexity" evidence="1">
    <location>
        <begin position="89"/>
        <end position="98"/>
    </location>
</feature>
<name>A0A1R3FY75_COCAP</name>
<accession>A0A1R3FY75</accession>
<dbReference type="Gramene" id="OMO50726">
    <property type="protein sequence ID" value="OMO50726"/>
    <property type="gene ID" value="CCACVL1_30302"/>
</dbReference>
<keyword evidence="3" id="KW-1185">Reference proteome</keyword>